<evidence type="ECO:0000256" key="6">
    <source>
        <dbReference type="SAM" id="MobiDB-lite"/>
    </source>
</evidence>
<feature type="region of interest" description="Disordered" evidence="6">
    <location>
        <begin position="173"/>
        <end position="229"/>
    </location>
</feature>
<evidence type="ECO:0000256" key="5">
    <source>
        <dbReference type="RuleBase" id="RU003829"/>
    </source>
</evidence>
<dbReference type="InterPro" id="IPR001373">
    <property type="entry name" value="Cullin_N"/>
</dbReference>
<dbReference type="GeneID" id="19010815"/>
<feature type="compositionally biased region" description="Low complexity" evidence="6">
    <location>
        <begin position="297"/>
        <end position="312"/>
    </location>
</feature>
<evidence type="ECO:0000259" key="7">
    <source>
        <dbReference type="PROSITE" id="PS50069"/>
    </source>
</evidence>
<dbReference type="SUPFAM" id="SSF74788">
    <property type="entry name" value="Cullin repeat-like"/>
    <property type="match status" value="1"/>
</dbReference>
<dbReference type="InterPro" id="IPR045093">
    <property type="entry name" value="Cullin"/>
</dbReference>
<dbReference type="KEGG" id="bpg:Bathy18g01020"/>
<dbReference type="SUPFAM" id="SSF46785">
    <property type="entry name" value="Winged helix' DNA-binding domain"/>
    <property type="match status" value="1"/>
</dbReference>
<dbReference type="Pfam" id="PF00888">
    <property type="entry name" value="Cullin"/>
    <property type="match status" value="1"/>
</dbReference>
<dbReference type="InterPro" id="IPR019559">
    <property type="entry name" value="Cullin_neddylation_domain"/>
</dbReference>
<dbReference type="InterPro" id="IPR036390">
    <property type="entry name" value="WH_DNA-bd_sf"/>
</dbReference>
<keyword evidence="3" id="KW-0832">Ubl conjugation</keyword>
<reference evidence="8 9" key="1">
    <citation type="submission" date="2011-10" db="EMBL/GenBank/DDBJ databases">
        <authorList>
            <person name="Genoscope - CEA"/>
        </authorList>
    </citation>
    <scope>NUCLEOTIDE SEQUENCE [LARGE SCALE GENOMIC DNA]</scope>
    <source>
        <strain evidence="8 9">RCC 1105</strain>
    </source>
</reference>
<keyword evidence="2" id="KW-1017">Isopeptide bond</keyword>
<evidence type="ECO:0000256" key="1">
    <source>
        <dbReference type="ARBA" id="ARBA00006019"/>
    </source>
</evidence>
<feature type="domain" description="Cullin family profile" evidence="7">
    <location>
        <begin position="534"/>
        <end position="832"/>
    </location>
</feature>
<proteinExistence type="inferred from homology"/>
<dbReference type="Pfam" id="PF26557">
    <property type="entry name" value="Cullin_AB"/>
    <property type="match status" value="1"/>
</dbReference>
<accession>K8ER44</accession>
<dbReference type="GO" id="GO:0006511">
    <property type="term" value="P:ubiquitin-dependent protein catabolic process"/>
    <property type="evidence" value="ECO:0007669"/>
    <property type="project" value="InterPro"/>
</dbReference>
<dbReference type="InterPro" id="IPR016157">
    <property type="entry name" value="Cullin_CS"/>
</dbReference>
<dbReference type="SUPFAM" id="SSF75632">
    <property type="entry name" value="Cullin homology domain"/>
    <property type="match status" value="1"/>
</dbReference>
<dbReference type="InterPro" id="IPR016158">
    <property type="entry name" value="Cullin_homology"/>
</dbReference>
<dbReference type="FunFam" id="1.20.1310.10:FF:000002">
    <property type="entry name" value="cullin-3 isoform X1"/>
    <property type="match status" value="1"/>
</dbReference>
<evidence type="ECO:0000256" key="2">
    <source>
        <dbReference type="ARBA" id="ARBA00022499"/>
    </source>
</evidence>
<dbReference type="EMBL" id="FO082261">
    <property type="protein sequence ID" value="CCO20727.1"/>
    <property type="molecule type" value="Genomic_DNA"/>
</dbReference>
<feature type="region of interest" description="Disordered" evidence="6">
    <location>
        <begin position="668"/>
        <end position="706"/>
    </location>
</feature>
<dbReference type="InterPro" id="IPR036317">
    <property type="entry name" value="Cullin_homology_sf"/>
</dbReference>
<evidence type="ECO:0000256" key="3">
    <source>
        <dbReference type="ARBA" id="ARBA00022843"/>
    </source>
</evidence>
<dbReference type="AlphaFoldDB" id="K8ER44"/>
<evidence type="ECO:0000313" key="8">
    <source>
        <dbReference type="EMBL" id="CCO20727.1"/>
    </source>
</evidence>
<dbReference type="PROSITE" id="PS01256">
    <property type="entry name" value="CULLIN_1"/>
    <property type="match status" value="1"/>
</dbReference>
<sequence>MEQPKRDATERKLVIKSFKVAPKIPSNFLETTWNGRLLHALNAIHDEKPCEESYERLYRAVEDVVVGNFGNELYEKLRQCLEARTEAVAKELKEKCLQGGSFHHGSSFKKTSGNSAGGLSAFSSEEEQFLKFFVDDVWETRVKQMMLIRSLFLYLDRTTATVFTKNASLGASSDAAADSAKEGGREMATGTNDPTSPLDDDERRRRSGTDAVTTTTTTPGSRESSNKESSFKLPLWELSVQQFQKQMDANADVLRKAASGCLRLIEREREGEKIDRTLVKRFTTAMETLKRYGGGSNKSFSSSSFPSAVASGQRNSKKRSAEEEEEEEEGTMMMVDDNKQQQLTPKSPPPLLVFNFERLFLENTARFYAKESDKRFGITKKSASECADYLKHCQTRLNEETLDRAESYLQPQTKLVLTKTVEKALIQDKKLEIIDSSDEMLADSAKVEDLKRLYSLLSRVPDGLKLLRDQFTKRLKFVGQKTVQDEAADCVDVLLRMKSSVDDIVVNAFENQRQFSEGAKVAFEMFINTSKNNRIAELIAKFMDEKLKKGNKTSLSTEKDLDEQLNKAVALFRFIQGKDVFEAFYKKDLAKRLLFSKSASIDAERLVVGKLRSECGANFTTRLEGMFKDVDVSRDTVRNYRNNATNNTAASVGGETKADVDMNASVAEGVDEDKSKRTRKKSTSIITKEEGGGEALEPLPPKPPMTNRETFSVNILTAGFWPSAAKLDVVLPPELQSLRDDFESYYLEQHNNGRRLAWQHSTSTCVLKVKFASGTKELAVSLAQAVIILAFNENDDDTNDDEQQHKQFTYKELKEKTNIPDVELKRTLQSLYGGKYRVLLKTPMSKDIDEAKDAFKFNFNLQEKLVRLKISAIQSSTQASGKKRGAGGENGGDHPTTMEEDENEAVRESVRADRFHQIDAMIVRILKTRKKLPHPELINEVVAKLQFPVNNQDLKKRIESLIDREYVERDKDDRDVYHYVA</sequence>
<dbReference type="Gene3D" id="1.20.1310.10">
    <property type="entry name" value="Cullin Repeats"/>
    <property type="match status" value="4"/>
</dbReference>
<dbReference type="PROSITE" id="PS50069">
    <property type="entry name" value="CULLIN_2"/>
    <property type="match status" value="1"/>
</dbReference>
<protein>
    <recommendedName>
        <fullName evidence="7">Cullin family profile domain-containing protein</fullName>
    </recommendedName>
</protein>
<evidence type="ECO:0000313" key="9">
    <source>
        <dbReference type="Proteomes" id="UP000198341"/>
    </source>
</evidence>
<dbReference type="eggNOG" id="KOG2167">
    <property type="taxonomic scope" value="Eukaryota"/>
</dbReference>
<dbReference type="InterPro" id="IPR059120">
    <property type="entry name" value="Cullin-like_AB"/>
</dbReference>
<dbReference type="InterPro" id="IPR036388">
    <property type="entry name" value="WH-like_DNA-bd_sf"/>
</dbReference>
<dbReference type="InterPro" id="IPR016159">
    <property type="entry name" value="Cullin_repeat-like_dom_sf"/>
</dbReference>
<keyword evidence="9" id="KW-1185">Reference proteome</keyword>
<comment type="similarity">
    <text evidence="1 4 5">Belongs to the cullin family.</text>
</comment>
<dbReference type="Gene3D" id="1.10.10.10">
    <property type="entry name" value="Winged helix-like DNA-binding domain superfamily/Winged helix DNA-binding domain"/>
    <property type="match status" value="1"/>
</dbReference>
<organism evidence="8 9">
    <name type="scientific">Bathycoccus prasinos</name>
    <dbReference type="NCBI Taxonomy" id="41875"/>
    <lineage>
        <taxon>Eukaryota</taxon>
        <taxon>Viridiplantae</taxon>
        <taxon>Chlorophyta</taxon>
        <taxon>Mamiellophyceae</taxon>
        <taxon>Mamiellales</taxon>
        <taxon>Bathycoccaceae</taxon>
        <taxon>Bathycoccus</taxon>
    </lineage>
</organism>
<feature type="region of interest" description="Disordered" evidence="6">
    <location>
        <begin position="877"/>
        <end position="908"/>
    </location>
</feature>
<dbReference type="SMART" id="SM00182">
    <property type="entry name" value="CULLIN"/>
    <property type="match status" value="1"/>
</dbReference>
<dbReference type="GO" id="GO:0031625">
    <property type="term" value="F:ubiquitin protein ligase binding"/>
    <property type="evidence" value="ECO:0007669"/>
    <property type="project" value="InterPro"/>
</dbReference>
<dbReference type="FunFam" id="1.10.10.10:FF:000050">
    <property type="entry name" value="Cullin 4B"/>
    <property type="match status" value="1"/>
</dbReference>
<dbReference type="SMART" id="SM00884">
    <property type="entry name" value="Cullin_Nedd8"/>
    <property type="match status" value="1"/>
</dbReference>
<dbReference type="GO" id="GO:0031461">
    <property type="term" value="C:cullin-RING ubiquitin ligase complex"/>
    <property type="evidence" value="ECO:0007669"/>
    <property type="project" value="InterPro"/>
</dbReference>
<dbReference type="Gene3D" id="3.30.230.130">
    <property type="entry name" value="Cullin, Chain C, Domain 2"/>
    <property type="match status" value="1"/>
</dbReference>
<dbReference type="STRING" id="41875.K8ER44"/>
<dbReference type="OrthoDB" id="27073at2759"/>
<evidence type="ECO:0000256" key="4">
    <source>
        <dbReference type="PROSITE-ProRule" id="PRU00330"/>
    </source>
</evidence>
<name>K8ER44_9CHLO</name>
<feature type="region of interest" description="Disordered" evidence="6">
    <location>
        <begin position="291"/>
        <end position="343"/>
    </location>
</feature>
<dbReference type="PANTHER" id="PTHR11932">
    <property type="entry name" value="CULLIN"/>
    <property type="match status" value="1"/>
</dbReference>
<dbReference type="Pfam" id="PF10557">
    <property type="entry name" value="Cullin_Nedd8"/>
    <property type="match status" value="1"/>
</dbReference>
<dbReference type="Proteomes" id="UP000198341">
    <property type="component" value="Chromosome 18"/>
</dbReference>
<gene>
    <name evidence="8" type="ordered locus">Bathy18g01020</name>
</gene>
<dbReference type="RefSeq" id="XP_007508236.1">
    <property type="nucleotide sequence ID" value="XM_007508174.1"/>
</dbReference>